<dbReference type="GO" id="GO:0005886">
    <property type="term" value="C:plasma membrane"/>
    <property type="evidence" value="ECO:0007669"/>
    <property type="project" value="UniProtKB-SubCell"/>
</dbReference>
<feature type="transmembrane region" description="Helical" evidence="8">
    <location>
        <begin position="108"/>
        <end position="133"/>
    </location>
</feature>
<feature type="transmembrane region" description="Helical" evidence="8">
    <location>
        <begin position="440"/>
        <end position="459"/>
    </location>
</feature>
<feature type="transmembrane region" description="Helical" evidence="8">
    <location>
        <begin position="408"/>
        <end position="428"/>
    </location>
</feature>
<keyword evidence="10" id="KW-1185">Reference proteome</keyword>
<keyword evidence="6 8" id="KW-1133">Transmembrane helix</keyword>
<accession>A0A1M6TAJ2</accession>
<evidence type="ECO:0000313" key="9">
    <source>
        <dbReference type="EMBL" id="SHK53879.1"/>
    </source>
</evidence>
<feature type="transmembrane region" description="Helical" evidence="8">
    <location>
        <begin position="340"/>
        <end position="359"/>
    </location>
</feature>
<dbReference type="AlphaFoldDB" id="A0A1M6TAJ2"/>
<dbReference type="NCBIfam" id="TIGR00795">
    <property type="entry name" value="lctP"/>
    <property type="match status" value="1"/>
</dbReference>
<feature type="transmembrane region" description="Helical" evidence="8">
    <location>
        <begin position="12"/>
        <end position="34"/>
    </location>
</feature>
<keyword evidence="7 8" id="KW-0472">Membrane</keyword>
<dbReference type="OrthoDB" id="9761056at2"/>
<feature type="transmembrane region" description="Helical" evidence="8">
    <location>
        <begin position="286"/>
        <end position="307"/>
    </location>
</feature>
<dbReference type="PANTHER" id="PTHR30003">
    <property type="entry name" value="L-LACTATE PERMEASE"/>
    <property type="match status" value="1"/>
</dbReference>
<name>A0A1M6TAJ2_9FIRM</name>
<feature type="transmembrane region" description="Helical" evidence="8">
    <location>
        <begin position="54"/>
        <end position="73"/>
    </location>
</feature>
<evidence type="ECO:0000256" key="8">
    <source>
        <dbReference type="RuleBase" id="RU365092"/>
    </source>
</evidence>
<dbReference type="STRING" id="1121421.SAMN02745123_02217"/>
<feature type="transmembrane region" description="Helical" evidence="8">
    <location>
        <begin position="262"/>
        <end position="280"/>
    </location>
</feature>
<evidence type="ECO:0000256" key="7">
    <source>
        <dbReference type="ARBA" id="ARBA00023136"/>
    </source>
</evidence>
<dbReference type="GO" id="GO:0015295">
    <property type="term" value="F:solute:proton symporter activity"/>
    <property type="evidence" value="ECO:0007669"/>
    <property type="project" value="TreeGrafter"/>
</dbReference>
<dbReference type="RefSeq" id="WP_072914251.1">
    <property type="nucleotide sequence ID" value="NZ_FRAR01000016.1"/>
</dbReference>
<comment type="function">
    <text evidence="8">Uptake of L-lactate across the membrane. Can also transport D-lactate and glycolate.</text>
</comment>
<evidence type="ECO:0000256" key="3">
    <source>
        <dbReference type="ARBA" id="ARBA00022448"/>
    </source>
</evidence>
<feature type="transmembrane region" description="Helical" evidence="8">
    <location>
        <begin position="78"/>
        <end position="96"/>
    </location>
</feature>
<comment type="subcellular location">
    <subcellularLocation>
        <location evidence="1 8">Cell membrane</location>
        <topology evidence="1 8">Multi-pass membrane protein</topology>
    </subcellularLocation>
</comment>
<dbReference type="Pfam" id="PF02652">
    <property type="entry name" value="Lactate_perm"/>
    <property type="match status" value="1"/>
</dbReference>
<dbReference type="GO" id="GO:0015129">
    <property type="term" value="F:lactate transmembrane transporter activity"/>
    <property type="evidence" value="ECO:0007669"/>
    <property type="project" value="UniProtKB-UniRule"/>
</dbReference>
<sequence>MELGHGPAQKKTFLISVALFALFFLITAFFSGGILGETIHWTQQYSPVLNSSNVSALVAALPLIVMFTCLTGFRRSSVFSCSMGLIVALILSVAVWDMPIGLASNATLFGFMLAACPILWTLTCAVWVYNLLVESGEFEVIKKSLGYVSNDRRIQVLLLIFGFGTLLEGIAAFGAPIAVTSAMMVGIGFPPMTAAVLCLLSDTTPCAFGTQGTPLVVLQAVTGIDINHLSTMIGRQTPITTAIFASVLICFFAGWKGYKKIWWIPLAAGCAYGLTAFIVSNTVGPYVVDISGALAAIGVTILITKFWHPKKIWLLPTDDPNTPAKYEGERIPPLRILKAWSPYFLMIAFISAVNASSTIKTVGAKLSTVTIHWPNLHLMISKVPPATLKVEEYTAIWTSPLLTIGGTLVFFVGVITIFVTGVGVARAAKCFKSTLKQLTMAYATILCILGIAQLMNYSAMTYTMGMAFAQTGFWLPMSVAILGLLGVFLTGTDAASNALFGQMVCVAAEQSGHSGLLAASTLSSGGVMGKSCAPQDLAIVTASVNLPGAEGEIIRRVVWVSVIFTVLIGTISMLQAHVFTWMVPVISETIHQVERATSPVVLWGIPIIVGLITLISVVKMVKQWTEEECFCPSGDGDKSMIDLKKSESSGSGQVM</sequence>
<reference evidence="10" key="1">
    <citation type="submission" date="2016-11" db="EMBL/GenBank/DDBJ databases">
        <authorList>
            <person name="Varghese N."/>
            <person name="Submissions S."/>
        </authorList>
    </citation>
    <scope>NUCLEOTIDE SEQUENCE [LARGE SCALE GENOMIC DNA]</scope>
    <source>
        <strain evidence="10">DSM 10349</strain>
    </source>
</reference>
<feature type="transmembrane region" description="Helical" evidence="8">
    <location>
        <begin position="154"/>
        <end position="179"/>
    </location>
</feature>
<feature type="transmembrane region" description="Helical" evidence="8">
    <location>
        <begin position="557"/>
        <end position="580"/>
    </location>
</feature>
<evidence type="ECO:0000313" key="10">
    <source>
        <dbReference type="Proteomes" id="UP000183997"/>
    </source>
</evidence>
<dbReference type="EMBL" id="FRAR01000016">
    <property type="protein sequence ID" value="SHK53879.1"/>
    <property type="molecule type" value="Genomic_DNA"/>
</dbReference>
<organism evidence="9 10">
    <name type="scientific">Desulforamulus aeronauticus DSM 10349</name>
    <dbReference type="NCBI Taxonomy" id="1121421"/>
    <lineage>
        <taxon>Bacteria</taxon>
        <taxon>Bacillati</taxon>
        <taxon>Bacillota</taxon>
        <taxon>Clostridia</taxon>
        <taxon>Eubacteriales</taxon>
        <taxon>Peptococcaceae</taxon>
        <taxon>Desulforamulus</taxon>
    </lineage>
</organism>
<evidence type="ECO:0000256" key="5">
    <source>
        <dbReference type="ARBA" id="ARBA00022692"/>
    </source>
</evidence>
<keyword evidence="5 8" id="KW-0812">Transmembrane</keyword>
<dbReference type="PANTHER" id="PTHR30003:SF0">
    <property type="entry name" value="GLYCOLATE PERMEASE GLCA-RELATED"/>
    <property type="match status" value="1"/>
</dbReference>
<dbReference type="InterPro" id="IPR003804">
    <property type="entry name" value="Lactate_perm"/>
</dbReference>
<evidence type="ECO:0000256" key="1">
    <source>
        <dbReference type="ARBA" id="ARBA00004651"/>
    </source>
</evidence>
<feature type="transmembrane region" description="Helical" evidence="8">
    <location>
        <begin position="600"/>
        <end position="618"/>
    </location>
</feature>
<evidence type="ECO:0000256" key="6">
    <source>
        <dbReference type="ARBA" id="ARBA00022989"/>
    </source>
</evidence>
<gene>
    <name evidence="9" type="ORF">SAMN02745123_02217</name>
</gene>
<keyword evidence="3 8" id="KW-0813">Transport</keyword>
<proteinExistence type="inferred from homology"/>
<keyword evidence="4 8" id="KW-1003">Cell membrane</keyword>
<feature type="transmembrane region" description="Helical" evidence="8">
    <location>
        <begin position="237"/>
        <end position="255"/>
    </location>
</feature>
<protein>
    <recommendedName>
        <fullName evidence="8">L-lactate permease</fullName>
    </recommendedName>
</protein>
<dbReference type="Proteomes" id="UP000183997">
    <property type="component" value="Unassembled WGS sequence"/>
</dbReference>
<evidence type="ECO:0000256" key="2">
    <source>
        <dbReference type="ARBA" id="ARBA00010100"/>
    </source>
</evidence>
<feature type="transmembrane region" description="Helical" evidence="8">
    <location>
        <begin position="471"/>
        <end position="490"/>
    </location>
</feature>
<comment type="similarity">
    <text evidence="2 8">Belongs to the lactate permease family.</text>
</comment>
<evidence type="ECO:0000256" key="4">
    <source>
        <dbReference type="ARBA" id="ARBA00022475"/>
    </source>
</evidence>